<feature type="region of interest" description="Disordered" evidence="1">
    <location>
        <begin position="156"/>
        <end position="281"/>
    </location>
</feature>
<accession>A0A9W7AJ05</accession>
<gene>
    <name evidence="2" type="ORF">TrLO_g3899</name>
</gene>
<organism evidence="2 3">
    <name type="scientific">Triparma laevis f. longispina</name>
    <dbReference type="NCBI Taxonomy" id="1714387"/>
    <lineage>
        <taxon>Eukaryota</taxon>
        <taxon>Sar</taxon>
        <taxon>Stramenopiles</taxon>
        <taxon>Ochrophyta</taxon>
        <taxon>Bolidophyceae</taxon>
        <taxon>Parmales</taxon>
        <taxon>Triparmaceae</taxon>
        <taxon>Triparma</taxon>
    </lineage>
</organism>
<dbReference type="AlphaFoldDB" id="A0A9W7AJ05"/>
<dbReference type="OrthoDB" id="72550at2759"/>
<evidence type="ECO:0000313" key="3">
    <source>
        <dbReference type="Proteomes" id="UP001165122"/>
    </source>
</evidence>
<feature type="compositionally biased region" description="Basic residues" evidence="1">
    <location>
        <begin position="200"/>
        <end position="214"/>
    </location>
</feature>
<proteinExistence type="predicted"/>
<dbReference type="EMBL" id="BRXW01000638">
    <property type="protein sequence ID" value="GMH71461.1"/>
    <property type="molecule type" value="Genomic_DNA"/>
</dbReference>
<reference evidence="3" key="1">
    <citation type="journal article" date="2023" name="Commun. Biol.">
        <title>Genome analysis of Parmales, the sister group of diatoms, reveals the evolutionary specialization of diatoms from phago-mixotrophs to photoautotrophs.</title>
        <authorList>
            <person name="Ban H."/>
            <person name="Sato S."/>
            <person name="Yoshikawa S."/>
            <person name="Yamada K."/>
            <person name="Nakamura Y."/>
            <person name="Ichinomiya M."/>
            <person name="Sato N."/>
            <person name="Blanc-Mathieu R."/>
            <person name="Endo H."/>
            <person name="Kuwata A."/>
            <person name="Ogata H."/>
        </authorList>
    </citation>
    <scope>NUCLEOTIDE SEQUENCE [LARGE SCALE GENOMIC DNA]</scope>
    <source>
        <strain evidence="3">NIES 3700</strain>
    </source>
</reference>
<feature type="compositionally biased region" description="Basic and acidic residues" evidence="1">
    <location>
        <begin position="183"/>
        <end position="192"/>
    </location>
</feature>
<dbReference type="Proteomes" id="UP001165122">
    <property type="component" value="Unassembled WGS sequence"/>
</dbReference>
<dbReference type="PROSITE" id="PS50330">
    <property type="entry name" value="UIM"/>
    <property type="match status" value="1"/>
</dbReference>
<name>A0A9W7AJ05_9STRA</name>
<dbReference type="InterPro" id="IPR003903">
    <property type="entry name" value="UIM_dom"/>
</dbReference>
<dbReference type="Gene3D" id="6.10.140.100">
    <property type="match status" value="1"/>
</dbReference>
<comment type="caution">
    <text evidence="2">The sequence shown here is derived from an EMBL/GenBank/DDBJ whole genome shotgun (WGS) entry which is preliminary data.</text>
</comment>
<sequence>MRLRAHASKFNYPTYQVDYTAVNAGRRLALTKRRVRWRFGYPSLPSLESGKTGTDCRGEEHEVSLVWSLTSGKKSVVFDNVEVHSSESRQSVFEFSWSRDNQHVYKIVANAAGGGQRQYDLYVDGQSYFDMPKVYELGMPNAGPRSRGIIGSVNEAAVQRSPPPVVAGQAVRRPKTSSEEEADLQRAIRESLAESQAHINRQKSHSFDHHHQHHSPSAPPSHQLPPRQRSNSNPEFDLLSMGVTDLAIGGATAPPQDPSQWDPFGTNQPPTPTHTNQQNFQQHHHLQVVTGNNSGAAINQPQMLSPYDSGGGDIGTNLSAEAAVGETGVIAEGEGREVLDNDIFKRSLKGLNTATPTSK</sequence>
<keyword evidence="3" id="KW-1185">Reference proteome</keyword>
<evidence type="ECO:0000313" key="2">
    <source>
        <dbReference type="EMBL" id="GMH71461.1"/>
    </source>
</evidence>
<evidence type="ECO:0000256" key="1">
    <source>
        <dbReference type="SAM" id="MobiDB-lite"/>
    </source>
</evidence>
<protein>
    <submittedName>
        <fullName evidence="2">Uncharacterized protein</fullName>
    </submittedName>
</protein>